<dbReference type="PROSITE" id="PS01225">
    <property type="entry name" value="CTCK_2"/>
    <property type="match status" value="1"/>
</dbReference>
<keyword evidence="5 8" id="KW-1015">Disulfide bond</keyword>
<feature type="disulfide bond" evidence="8">
    <location>
        <begin position="2030"/>
        <end position="2084"/>
    </location>
</feature>
<evidence type="ECO:0000256" key="7">
    <source>
        <dbReference type="ARBA" id="ARBA00063950"/>
    </source>
</evidence>
<dbReference type="RefSeq" id="XP_054825980.1">
    <property type="nucleotide sequence ID" value="XM_054970005.1"/>
</dbReference>
<evidence type="ECO:0000256" key="1">
    <source>
        <dbReference type="ARBA" id="ARBA00004613"/>
    </source>
</evidence>
<feature type="chain" id="PRO_5041654322" evidence="9">
    <location>
        <begin position="20"/>
        <end position="2093"/>
    </location>
</feature>
<dbReference type="Pfam" id="PF00094">
    <property type="entry name" value="VWD"/>
    <property type="match status" value="4"/>
</dbReference>
<dbReference type="InterPro" id="IPR002919">
    <property type="entry name" value="TIL_dom"/>
</dbReference>
<dbReference type="FunFam" id="2.10.25.10:FF:000414">
    <property type="entry name" value="von Willebrand factor"/>
    <property type="match status" value="1"/>
</dbReference>
<feature type="domain" description="CTCK" evidence="10">
    <location>
        <begin position="1998"/>
        <end position="2092"/>
    </location>
</feature>
<comment type="caution">
    <text evidence="8">Lacks conserved residue(s) required for the propagation of feature annotation.</text>
</comment>
<evidence type="ECO:0000256" key="2">
    <source>
        <dbReference type="ARBA" id="ARBA00022525"/>
    </source>
</evidence>
<gene>
    <name evidence="14" type="primary">LOC129323466</name>
</gene>
<dbReference type="PROSITE" id="PS51233">
    <property type="entry name" value="VWFD"/>
    <property type="match status" value="4"/>
</dbReference>
<dbReference type="FunFam" id="2.10.25.10:FF:000153">
    <property type="entry name" value="MUC5B isoform 1"/>
    <property type="match status" value="1"/>
</dbReference>
<dbReference type="SMART" id="SM00216">
    <property type="entry name" value="VWD"/>
    <property type="match status" value="4"/>
</dbReference>
<evidence type="ECO:0000259" key="10">
    <source>
        <dbReference type="PROSITE" id="PS01225"/>
    </source>
</evidence>
<dbReference type="CDD" id="cd19941">
    <property type="entry name" value="TIL"/>
    <property type="match status" value="3"/>
</dbReference>
<reference evidence="14" key="1">
    <citation type="submission" date="2025-08" db="UniProtKB">
        <authorList>
            <consortium name="RefSeq"/>
        </authorList>
    </citation>
    <scope>IDENTIFICATION</scope>
    <source>
        <tissue evidence="14">Blood</tissue>
    </source>
</reference>
<dbReference type="SMART" id="SM00832">
    <property type="entry name" value="C8"/>
    <property type="match status" value="4"/>
</dbReference>
<name>A0AA97KKZ6_EUBMA</name>
<dbReference type="SMART" id="SM00041">
    <property type="entry name" value="CT"/>
    <property type="match status" value="1"/>
</dbReference>
<dbReference type="GO" id="GO:0005576">
    <property type="term" value="C:extracellular region"/>
    <property type="evidence" value="ECO:0007669"/>
    <property type="project" value="UniProtKB-SubCell"/>
</dbReference>
<dbReference type="InterPro" id="IPR058753">
    <property type="entry name" value="TIL_OTOGL_Mucin"/>
</dbReference>
<proteinExistence type="predicted"/>
<dbReference type="PANTHER" id="PTHR11339:SF403">
    <property type="entry name" value="MUCIN-5B-RELATED"/>
    <property type="match status" value="1"/>
</dbReference>
<dbReference type="PROSITE" id="PS01208">
    <property type="entry name" value="VWFC_1"/>
    <property type="match status" value="2"/>
</dbReference>
<evidence type="ECO:0000313" key="14">
    <source>
        <dbReference type="RefSeq" id="XP_054825980.1"/>
    </source>
</evidence>
<evidence type="ECO:0000256" key="9">
    <source>
        <dbReference type="SAM" id="SignalP"/>
    </source>
</evidence>
<feature type="domain" description="VWFD" evidence="12">
    <location>
        <begin position="34"/>
        <end position="201"/>
    </location>
</feature>
<evidence type="ECO:0000256" key="6">
    <source>
        <dbReference type="ARBA" id="ARBA00023180"/>
    </source>
</evidence>
<accession>A0AA97KKZ6</accession>
<keyword evidence="4" id="KW-0677">Repeat</keyword>
<feature type="domain" description="VWFD" evidence="12">
    <location>
        <begin position="865"/>
        <end position="1035"/>
    </location>
</feature>
<dbReference type="Gene3D" id="2.10.25.10">
    <property type="entry name" value="Laminin"/>
    <property type="match status" value="4"/>
</dbReference>
<dbReference type="InterPro" id="IPR001846">
    <property type="entry name" value="VWF_type-D"/>
</dbReference>
<dbReference type="Proteomes" id="UP001190640">
    <property type="component" value="Chromosome 2"/>
</dbReference>
<protein>
    <submittedName>
        <fullName evidence="14">Mucin-5B-like</fullName>
    </submittedName>
</protein>
<keyword evidence="13" id="KW-1185">Reference proteome</keyword>
<feature type="disulfide bond" evidence="8">
    <location>
        <begin position="2034"/>
        <end position="2086"/>
    </location>
</feature>
<dbReference type="GeneID" id="129323466"/>
<dbReference type="FunFam" id="2.10.25.10:FF:000674">
    <property type="entry name" value="Mucin-2"/>
    <property type="match status" value="1"/>
</dbReference>
<feature type="domain" description="VWFD" evidence="12">
    <location>
        <begin position="400"/>
        <end position="572"/>
    </location>
</feature>
<dbReference type="Pfam" id="PF08742">
    <property type="entry name" value="C8"/>
    <property type="match status" value="4"/>
</dbReference>
<organism evidence="13 14">
    <name type="scientific">Eublepharis macularius</name>
    <name type="common">Leopard gecko</name>
    <name type="synonym">Cyrtodactylus macularius</name>
    <dbReference type="NCBI Taxonomy" id="481883"/>
    <lineage>
        <taxon>Eukaryota</taxon>
        <taxon>Metazoa</taxon>
        <taxon>Chordata</taxon>
        <taxon>Craniata</taxon>
        <taxon>Vertebrata</taxon>
        <taxon>Euteleostomi</taxon>
        <taxon>Lepidosauria</taxon>
        <taxon>Squamata</taxon>
        <taxon>Bifurcata</taxon>
        <taxon>Gekkota</taxon>
        <taxon>Eublepharidae</taxon>
        <taxon>Eublepharinae</taxon>
        <taxon>Eublepharis</taxon>
    </lineage>
</organism>
<feature type="domain" description="VWFC" evidence="11">
    <location>
        <begin position="1858"/>
        <end position="1925"/>
    </location>
</feature>
<dbReference type="Pfam" id="PF25962">
    <property type="entry name" value="TIL_OTOGL_Mucin"/>
    <property type="match status" value="1"/>
</dbReference>
<feature type="domain" description="VWFC" evidence="11">
    <location>
        <begin position="1751"/>
        <end position="1820"/>
    </location>
</feature>
<evidence type="ECO:0000256" key="4">
    <source>
        <dbReference type="ARBA" id="ARBA00022737"/>
    </source>
</evidence>
<dbReference type="PROSITE" id="PS50184">
    <property type="entry name" value="VWFC_2"/>
    <property type="match status" value="2"/>
</dbReference>
<evidence type="ECO:0000259" key="12">
    <source>
        <dbReference type="PROSITE" id="PS51233"/>
    </source>
</evidence>
<feature type="domain" description="VWFD" evidence="12">
    <location>
        <begin position="1411"/>
        <end position="1595"/>
    </location>
</feature>
<dbReference type="InterPro" id="IPR001007">
    <property type="entry name" value="VWF_dom"/>
</dbReference>
<dbReference type="InterPro" id="IPR050780">
    <property type="entry name" value="Mucin_vWF_Thrombospondin_sf"/>
</dbReference>
<keyword evidence="3 9" id="KW-0732">Signal</keyword>
<dbReference type="SMART" id="SM00214">
    <property type="entry name" value="VWC"/>
    <property type="match status" value="5"/>
</dbReference>
<dbReference type="PANTHER" id="PTHR11339">
    <property type="entry name" value="EXTRACELLULAR MATRIX GLYCOPROTEIN RELATED"/>
    <property type="match status" value="1"/>
</dbReference>
<dbReference type="KEGG" id="emc:129323466"/>
<keyword evidence="6" id="KW-0325">Glycoprotein</keyword>
<dbReference type="InterPro" id="IPR006207">
    <property type="entry name" value="Cys_knot_C"/>
</dbReference>
<dbReference type="Pfam" id="PF01826">
    <property type="entry name" value="TIL"/>
    <property type="match status" value="1"/>
</dbReference>
<dbReference type="InterPro" id="IPR014853">
    <property type="entry name" value="VWF/SSPO/ZAN-like_Cys-rich_dom"/>
</dbReference>
<feature type="disulfide bond" evidence="8">
    <location>
        <begin position="2019"/>
        <end position="2068"/>
    </location>
</feature>
<feature type="signal peptide" evidence="9">
    <location>
        <begin position="1"/>
        <end position="19"/>
    </location>
</feature>
<comment type="subunit">
    <text evidence="7">Homomultimer; disulfide-linked. The N- and C-terminus mediate their assembly into higher order structures to form filaments. The CTCK domains of two polypeptides associate in the endoplasmic reticulum to generate intermolecularly disulfide-bonded dimers. These dimers progress to the Golgi apparatus, which is a more acidic environment than the endoplasmic reticulum. Under acidic conditions, the N-termini form non-covalent intermolecular interactions that juxtapose assemblies from different CTCK-linked dimers to produce long, disulfide-linked polymers that remain highly compact until secretion.</text>
</comment>
<keyword evidence="2" id="KW-0964">Secreted</keyword>
<dbReference type="SMART" id="SM00215">
    <property type="entry name" value="VWC_out"/>
    <property type="match status" value="2"/>
</dbReference>
<evidence type="ECO:0000313" key="13">
    <source>
        <dbReference type="Proteomes" id="UP001190640"/>
    </source>
</evidence>
<evidence type="ECO:0000256" key="8">
    <source>
        <dbReference type="PROSITE-ProRule" id="PRU00039"/>
    </source>
</evidence>
<comment type="subcellular location">
    <subcellularLocation>
        <location evidence="1">Secreted</location>
    </subcellularLocation>
</comment>
<sequence length="2093" mass="232254">MKRGGQLWILCLLYSCCKSKTPVQIVQRPAVSTSLCSTWGNFHFQTFDQVKFDFSGTCQYVFASHCNDSYQDFNIQIRRSVNNRTAVYFTATIDGVLLEVKKSGITVNGKRILLPFSMKSVLLEDICAYFQVTSKLGLILKWNWSDTLLLDLEDAYMQKTCGLCGNYDGNQKNDLILNGFHLLPRQYGNLQKVEEPTEECPDVLEENKDGRKNKYASRQKDKCKNKYKSNCKRILSYVGNCSKVVAIDYYLAACTDDMCGCTQKSSYSDLVASCVCSTLSQYSRDCVLRGGDPGKWRSKKLCFQECPTNLEYMECGNPCIDTCSNPERSKMCKAPCTDGCYCSKGTILDDISNKKCIPVDSCPCLYQGKIYSTGETYSTPCQNCTCTRGKWFCLSLPCSGNCNVEGGFHITTFDKKKFIFHGNCRYVLSKDTDGSFVIIGEIVQCGASNTMTCLNNVLITLGVVTIKVCAFGNVYINNVIAALPLTKDGIILFRPSTFFVNIMTSSRIEIQVQLKPTMQIFIMVDETYHNRTSGLCGNFNNIETDDFRTVSGIVEDSASAFGNSWKITASCEDVQDSIEDPCLKSVEKAKFGQHWCALLSNARGVFAKCHPVIDPTPYVKNCAYDTCNAEKSEEALCAVFSVYARSCAAKGIFLKGWRSGICDVSKECPKTMEYSYEVKFCNSSCHSLSEPDVLCNVQSVPTEGCHCPEGTYLVTEEKCVSPEDCPCYYKDQMIQPGDSFQKDNFMCKCIRGQLDCIGNKKAGKDCPPPMYYFDCSSAGPNTSGSECQKSCKTQDMQCYATECVSGCICPDGLVSDGNGSCVEEEQCPCIHGGNFYSSGTKITVNCNTCICYKRQWNCTTNTCHGICSVYGNGHYLSFDGQKFDFVGDCDYILAQDFCPNNPQQGTFRIVVQNSACGKSPTICALKINVILQSSEIRLSSGKIEVITSKPGIGKNYKFYLMGLYIVIEIFNGVTFMWDEKTTVIVQVAPSFQGKVCGLCGDFDNSAHNDFTSRGQSVEMLAQTFGSSWKVTTSCSDTNKTDPCAAQPLKLVLGQKHCSIIKSEIFKPCHSKVNPTPYYESCVSDFCECNSVGDSECFCTAVAAYSWSCNRANICIDWRTPSACPVFCDYYNQSYKTEWHYKPCGDPCLRTCRNCAGTCGNLVYSWEGCYPKCSSEKPYYDEEKRECVSAPKCSSCDPKEKLSLKDSNGTIYKGLNLVDSPQGSEIAPPVQRSGKVAVPPTTLPATTKMTVPPCYCNVNGKLITNGSSEFVTMDTSDWCIYAFCNTSCQIEFNYGECSFTVITTTKPSMISKSPCKGNFRSCWNKPPPYVIRKSDPTRTPVSDCTDLNPPRKLQETWKFGSCQVATCLGGGNHIKISDVHCPPQKLKLCVNGLPLVKNRETSGCCEVLECQCTCSGWGNLHYVTFDGSYYNFHGNCTYLLVKPTRPGFQNFWIQMDNHYIAALDKAVYSMTLFIFYNHSMITLTQVVENGKEGNLVLFNNEEIVPSFSKDGIDIFSFDQHIVVKIPEIRLLVSYTHLAFHISLPFSTFYNNTEGQCGTCTNKKTDDAMKRNGKMADSFTEMAMDWKVMDLATRYCDSGQHLTSSQFEMLSSRMASCVAPSICKLIWNLRECHNAVPPRPYYEACVMDGCSLPKRNTECRSLQAYAALCGYQGICVDWRSKSKGKCELTCSQDQIYKPCGRTERHTCYSGKSSVTTNPPQDDVLGIFVEGCFCPEGMIQLNNHDSVCVSACGCTGPDGLLKQPGELWEKDCQTCTCSNETLNITCSPHICAKSPPITCIKEGFVPIVRQNSKDACCTETVCECDVRSCSMHQKECNPGFQLVIAASKDGCCTIYSCVPKGVCVYKGIEYQPGSLVALNSCDECVCTETKDSETKINQIKCSPIKCSTECHQGFHYIHEEGKCCGECTQVACIANFSSGIVTLEVGEIYKDPQANCTQYMCTKSSGRFFLSSTVMTCPLTEKSSCVPGTIETTPDGCCKTCHPLSHNCSVSLRRQYVVHNRCKSAKPILVSSCKGSCSTYSVYSFVTNKMMHQCTCCHATKYHKMKVELVCRGRKRIRYTYLHIEECGCVKTICAT</sequence>
<dbReference type="SUPFAM" id="SSF57567">
    <property type="entry name" value="Serine protease inhibitors"/>
    <property type="match status" value="4"/>
</dbReference>
<dbReference type="InterPro" id="IPR036084">
    <property type="entry name" value="Ser_inhib-like_sf"/>
</dbReference>
<dbReference type="PROSITE" id="PS51257">
    <property type="entry name" value="PROKAR_LIPOPROTEIN"/>
    <property type="match status" value="1"/>
</dbReference>
<evidence type="ECO:0000256" key="5">
    <source>
        <dbReference type="ARBA" id="ARBA00023157"/>
    </source>
</evidence>
<evidence type="ECO:0000259" key="11">
    <source>
        <dbReference type="PROSITE" id="PS50184"/>
    </source>
</evidence>
<evidence type="ECO:0000256" key="3">
    <source>
        <dbReference type="ARBA" id="ARBA00022729"/>
    </source>
</evidence>